<dbReference type="InterPro" id="IPR050138">
    <property type="entry name" value="DHOase/Allantoinase_Hydrolase"/>
</dbReference>
<dbReference type="Proteomes" id="UP001153678">
    <property type="component" value="Unassembled WGS sequence"/>
</dbReference>
<dbReference type="Gene3D" id="3.20.20.140">
    <property type="entry name" value="Metal-dependent hydrolases"/>
    <property type="match status" value="1"/>
</dbReference>
<dbReference type="EC" id="3.5.2.5" evidence="6"/>
<dbReference type="InterPro" id="IPR002195">
    <property type="entry name" value="Dihydroorotase_CS"/>
</dbReference>
<dbReference type="AlphaFoldDB" id="A0A9W4SNP0"/>
<keyword evidence="7" id="KW-0479">Metal-binding</keyword>
<dbReference type="PROSITE" id="PS00482">
    <property type="entry name" value="DIHYDROOROTASE_1"/>
    <property type="match status" value="1"/>
</dbReference>
<comment type="subunit">
    <text evidence="5">Homotetramer.</text>
</comment>
<evidence type="ECO:0000256" key="6">
    <source>
        <dbReference type="ARBA" id="ARBA00012863"/>
    </source>
</evidence>
<comment type="caution">
    <text evidence="11">The sequence shown here is derived from an EMBL/GenBank/DDBJ whole genome shotgun (WGS) entry which is preliminary data.</text>
</comment>
<dbReference type="Pfam" id="PF01979">
    <property type="entry name" value="Amidohydro_1"/>
    <property type="match status" value="1"/>
</dbReference>
<accession>A0A9W4SNP0</accession>
<dbReference type="InterPro" id="IPR006680">
    <property type="entry name" value="Amidohydro-rel"/>
</dbReference>
<proteinExistence type="inferred from homology"/>
<evidence type="ECO:0000256" key="2">
    <source>
        <dbReference type="ARBA" id="ARBA00001947"/>
    </source>
</evidence>
<dbReference type="OrthoDB" id="10258955at2759"/>
<dbReference type="InterPro" id="IPR017593">
    <property type="entry name" value="Allantoinase"/>
</dbReference>
<evidence type="ECO:0000313" key="12">
    <source>
        <dbReference type="Proteomes" id="UP001153678"/>
    </source>
</evidence>
<comment type="pathway">
    <text evidence="3">Nitrogen metabolism; (S)-allantoin degradation; allantoate from (S)-allantoin: step 1/1.</text>
</comment>
<organism evidence="11 12">
    <name type="scientific">Funneliformis geosporum</name>
    <dbReference type="NCBI Taxonomy" id="1117311"/>
    <lineage>
        <taxon>Eukaryota</taxon>
        <taxon>Fungi</taxon>
        <taxon>Fungi incertae sedis</taxon>
        <taxon>Mucoromycota</taxon>
        <taxon>Glomeromycotina</taxon>
        <taxon>Glomeromycetes</taxon>
        <taxon>Glomerales</taxon>
        <taxon>Glomeraceae</taxon>
        <taxon>Funneliformis</taxon>
    </lineage>
</organism>
<comment type="cofactor">
    <cofactor evidence="2">
        <name>Zn(2+)</name>
        <dbReference type="ChEBI" id="CHEBI:29105"/>
    </cofactor>
</comment>
<dbReference type="PANTHER" id="PTHR43668:SF2">
    <property type="entry name" value="ALLANTOINASE"/>
    <property type="match status" value="1"/>
</dbReference>
<evidence type="ECO:0000256" key="4">
    <source>
        <dbReference type="ARBA" id="ARBA00010368"/>
    </source>
</evidence>
<feature type="domain" description="Amidohydrolase-related" evidence="10">
    <location>
        <begin position="61"/>
        <end position="435"/>
    </location>
</feature>
<dbReference type="InterPro" id="IPR032466">
    <property type="entry name" value="Metal_Hydrolase"/>
</dbReference>
<name>A0A9W4SNP0_9GLOM</name>
<comment type="catalytic activity">
    <reaction evidence="1">
        <text>(S)-allantoin + H2O = allantoate + H(+)</text>
        <dbReference type="Rhea" id="RHEA:17029"/>
        <dbReference type="ChEBI" id="CHEBI:15377"/>
        <dbReference type="ChEBI" id="CHEBI:15378"/>
        <dbReference type="ChEBI" id="CHEBI:15678"/>
        <dbReference type="ChEBI" id="CHEBI:17536"/>
        <dbReference type="EC" id="3.5.2.5"/>
    </reaction>
</comment>
<dbReference type="SUPFAM" id="SSF51338">
    <property type="entry name" value="Composite domain of metallo-dependent hydrolases"/>
    <property type="match status" value="1"/>
</dbReference>
<keyword evidence="12" id="KW-1185">Reference proteome</keyword>
<protein>
    <recommendedName>
        <fullName evidence="6">allantoinase</fullName>
        <ecNumber evidence="6">3.5.2.5</ecNumber>
    </recommendedName>
</protein>
<dbReference type="PANTHER" id="PTHR43668">
    <property type="entry name" value="ALLANTOINASE"/>
    <property type="match status" value="1"/>
</dbReference>
<evidence type="ECO:0000256" key="7">
    <source>
        <dbReference type="ARBA" id="ARBA00022723"/>
    </source>
</evidence>
<dbReference type="GO" id="GO:0050897">
    <property type="term" value="F:cobalt ion binding"/>
    <property type="evidence" value="ECO:0007669"/>
    <property type="project" value="InterPro"/>
</dbReference>
<evidence type="ECO:0000259" key="10">
    <source>
        <dbReference type="Pfam" id="PF01979"/>
    </source>
</evidence>
<dbReference type="GO" id="GO:0005737">
    <property type="term" value="C:cytoplasm"/>
    <property type="evidence" value="ECO:0007669"/>
    <property type="project" value="TreeGrafter"/>
</dbReference>
<dbReference type="PROSITE" id="PS01137">
    <property type="entry name" value="TATD_1"/>
    <property type="match status" value="1"/>
</dbReference>
<comment type="similarity">
    <text evidence="4">Belongs to the metallo-dependent hydrolases superfamily. Allantoinase family.</text>
</comment>
<sequence length="453" mass="50793">MLSKLLILSSSRILFPDSIETKPGTIEIDNITGKIIRIHPFKASINDYNDQNQFFDVGNNVIMPGLIDAHVHLNEPGRTDWEGFESGTKAAAAGGVTTVIDMPLNSIPPTTNVHNLQEKIRAAKGKCWVDVGFYGGIIPENQEGVKGFKCFLIDSGVEEFPRVSEQDVRNAFEKLQGQNSFIMFHAEMEGNNTDIQQSELKEYYEQIPPVNYEKFLLSRPQSLELNAISLVVDLAKQYKNVKTHIVHLSASDAIPLIKQAKSDGNNLTVETCFHYLCLFSEEIPNGGTEFKCCPPIREKSNREKLWQALLDGTIDYVVSDHSPCIAELKKFNDKKEERDFIKAWGGISTLQFGLPLLWTEAQNRGIGLKQLTTWLSKNTSKQVGLQDQKGEIKVGFDADLVIWNPEESFENKVTPYLGRKILGVVYKTIVRGKIVYDKNNGGLVNIPYGELLI</sequence>
<evidence type="ECO:0000313" key="11">
    <source>
        <dbReference type="EMBL" id="CAI2176030.1"/>
    </source>
</evidence>
<dbReference type="InterPro" id="IPR011059">
    <property type="entry name" value="Metal-dep_hydrolase_composite"/>
</dbReference>
<dbReference type="NCBIfam" id="TIGR03178">
    <property type="entry name" value="allantoinase"/>
    <property type="match status" value="1"/>
</dbReference>
<evidence type="ECO:0000256" key="3">
    <source>
        <dbReference type="ARBA" id="ARBA00004968"/>
    </source>
</evidence>
<dbReference type="GO" id="GO:0000256">
    <property type="term" value="P:allantoin catabolic process"/>
    <property type="evidence" value="ECO:0007669"/>
    <property type="project" value="InterPro"/>
</dbReference>
<evidence type="ECO:0000256" key="5">
    <source>
        <dbReference type="ARBA" id="ARBA00011881"/>
    </source>
</evidence>
<dbReference type="GO" id="GO:0004038">
    <property type="term" value="F:allantoinase activity"/>
    <property type="evidence" value="ECO:0007669"/>
    <property type="project" value="UniProtKB-EC"/>
</dbReference>
<evidence type="ECO:0000256" key="9">
    <source>
        <dbReference type="ARBA" id="ARBA00022833"/>
    </source>
</evidence>
<gene>
    <name evidence="11" type="ORF">FWILDA_LOCUS7388</name>
</gene>
<dbReference type="FunFam" id="3.20.20.140:FF:000032">
    <property type="entry name" value="Allantoinase Dal1"/>
    <property type="match status" value="1"/>
</dbReference>
<evidence type="ECO:0000256" key="1">
    <source>
        <dbReference type="ARBA" id="ARBA00001756"/>
    </source>
</evidence>
<keyword evidence="8" id="KW-0378">Hydrolase</keyword>
<evidence type="ECO:0000256" key="8">
    <source>
        <dbReference type="ARBA" id="ARBA00022801"/>
    </source>
</evidence>
<dbReference type="EMBL" id="CAMKVN010001445">
    <property type="protein sequence ID" value="CAI2176030.1"/>
    <property type="molecule type" value="Genomic_DNA"/>
</dbReference>
<dbReference type="GO" id="GO:0008270">
    <property type="term" value="F:zinc ion binding"/>
    <property type="evidence" value="ECO:0007669"/>
    <property type="project" value="InterPro"/>
</dbReference>
<dbReference type="InterPro" id="IPR018228">
    <property type="entry name" value="DNase_TatD-rel_CS"/>
</dbReference>
<dbReference type="SUPFAM" id="SSF51556">
    <property type="entry name" value="Metallo-dependent hydrolases"/>
    <property type="match status" value="1"/>
</dbReference>
<reference evidence="11" key="1">
    <citation type="submission" date="2022-08" db="EMBL/GenBank/DDBJ databases">
        <authorList>
            <person name="Kallberg Y."/>
            <person name="Tangrot J."/>
            <person name="Rosling A."/>
        </authorList>
    </citation>
    <scope>NUCLEOTIDE SEQUENCE</scope>
    <source>
        <strain evidence="11">Wild A</strain>
    </source>
</reference>
<dbReference type="GO" id="GO:0006145">
    <property type="term" value="P:purine nucleobase catabolic process"/>
    <property type="evidence" value="ECO:0007669"/>
    <property type="project" value="TreeGrafter"/>
</dbReference>
<keyword evidence="9" id="KW-0862">Zinc</keyword>